<gene>
    <name evidence="9" type="ORF">A4U43_C02F7620</name>
</gene>
<proteinExistence type="predicted"/>
<organism evidence="9 10">
    <name type="scientific">Asparagus officinalis</name>
    <name type="common">Garden asparagus</name>
    <dbReference type="NCBI Taxonomy" id="4686"/>
    <lineage>
        <taxon>Eukaryota</taxon>
        <taxon>Viridiplantae</taxon>
        <taxon>Streptophyta</taxon>
        <taxon>Embryophyta</taxon>
        <taxon>Tracheophyta</taxon>
        <taxon>Spermatophyta</taxon>
        <taxon>Magnoliopsida</taxon>
        <taxon>Liliopsida</taxon>
        <taxon>Asparagales</taxon>
        <taxon>Asparagaceae</taxon>
        <taxon>Asparagoideae</taxon>
        <taxon>Asparagus</taxon>
    </lineage>
</organism>
<evidence type="ECO:0000313" key="10">
    <source>
        <dbReference type="Proteomes" id="UP000243459"/>
    </source>
</evidence>
<dbReference type="SUPFAM" id="SSF53383">
    <property type="entry name" value="PLP-dependent transferases"/>
    <property type="match status" value="1"/>
</dbReference>
<keyword evidence="5" id="KW-0808">Transferase</keyword>
<dbReference type="Proteomes" id="UP000243459">
    <property type="component" value="Chromosome 2"/>
</dbReference>
<evidence type="ECO:0000256" key="7">
    <source>
        <dbReference type="ARBA" id="ARBA00047481"/>
    </source>
</evidence>
<comment type="pathway">
    <text evidence="2">Amino-acid biosynthesis; L-histidine biosynthesis; L-histidine from 5-phospho-alpha-D-ribose 1-diphosphate: step 7/9.</text>
</comment>
<dbReference type="GO" id="GO:0004400">
    <property type="term" value="F:histidinol-phosphate transaminase activity"/>
    <property type="evidence" value="ECO:0007669"/>
    <property type="project" value="UniProtKB-EC"/>
</dbReference>
<reference evidence="10" key="1">
    <citation type="journal article" date="2017" name="Nat. Commun.">
        <title>The asparagus genome sheds light on the origin and evolution of a young Y chromosome.</title>
        <authorList>
            <person name="Harkess A."/>
            <person name="Zhou J."/>
            <person name="Xu C."/>
            <person name="Bowers J.E."/>
            <person name="Van der Hulst R."/>
            <person name="Ayyampalayam S."/>
            <person name="Mercati F."/>
            <person name="Riccardi P."/>
            <person name="McKain M.R."/>
            <person name="Kakrana A."/>
            <person name="Tang H."/>
            <person name="Ray J."/>
            <person name="Groenendijk J."/>
            <person name="Arikit S."/>
            <person name="Mathioni S.M."/>
            <person name="Nakano M."/>
            <person name="Shan H."/>
            <person name="Telgmann-Rauber A."/>
            <person name="Kanno A."/>
            <person name="Yue Z."/>
            <person name="Chen H."/>
            <person name="Li W."/>
            <person name="Chen Y."/>
            <person name="Xu X."/>
            <person name="Zhang Y."/>
            <person name="Luo S."/>
            <person name="Chen H."/>
            <person name="Gao J."/>
            <person name="Mao Z."/>
            <person name="Pires J.C."/>
            <person name="Luo M."/>
            <person name="Kudrna D."/>
            <person name="Wing R.A."/>
            <person name="Meyers B.C."/>
            <person name="Yi K."/>
            <person name="Kong H."/>
            <person name="Lavrijsen P."/>
            <person name="Sunseri F."/>
            <person name="Falavigna A."/>
            <person name="Ye Y."/>
            <person name="Leebens-Mack J.H."/>
            <person name="Chen G."/>
        </authorList>
    </citation>
    <scope>NUCLEOTIDE SEQUENCE [LARGE SCALE GENOMIC DNA]</scope>
    <source>
        <strain evidence="10">cv. DH0086</strain>
    </source>
</reference>
<dbReference type="InterPro" id="IPR015421">
    <property type="entry name" value="PyrdxlP-dep_Trfase_major"/>
</dbReference>
<evidence type="ECO:0000256" key="1">
    <source>
        <dbReference type="ARBA" id="ARBA00001933"/>
    </source>
</evidence>
<evidence type="ECO:0000313" key="9">
    <source>
        <dbReference type="EMBL" id="ONK77539.1"/>
    </source>
</evidence>
<protein>
    <recommendedName>
        <fullName evidence="3">histidinol-phosphate transaminase</fullName>
        <ecNumber evidence="3">2.6.1.9</ecNumber>
    </recommendedName>
</protein>
<evidence type="ECO:0000256" key="3">
    <source>
        <dbReference type="ARBA" id="ARBA00012748"/>
    </source>
</evidence>
<keyword evidence="4" id="KW-0032">Aminotransferase</keyword>
<dbReference type="Gene3D" id="3.40.640.10">
    <property type="entry name" value="Type I PLP-dependent aspartate aminotransferase-like (Major domain)"/>
    <property type="match status" value="1"/>
</dbReference>
<keyword evidence="10" id="KW-1185">Reference proteome</keyword>
<comment type="catalytic activity">
    <reaction evidence="7">
        <text>L-histidinol phosphate + 2-oxoglutarate = 3-(imidazol-4-yl)-2-oxopropyl phosphate + L-glutamate</text>
        <dbReference type="Rhea" id="RHEA:23744"/>
        <dbReference type="ChEBI" id="CHEBI:16810"/>
        <dbReference type="ChEBI" id="CHEBI:29985"/>
        <dbReference type="ChEBI" id="CHEBI:57766"/>
        <dbReference type="ChEBI" id="CHEBI:57980"/>
        <dbReference type="EC" id="2.6.1.9"/>
    </reaction>
</comment>
<evidence type="ECO:0000256" key="2">
    <source>
        <dbReference type="ARBA" id="ARBA00005011"/>
    </source>
</evidence>
<dbReference type="PANTHER" id="PTHR42885:SF2">
    <property type="entry name" value="HISTIDINOL-PHOSPHATE AMINOTRANSFERASE"/>
    <property type="match status" value="1"/>
</dbReference>
<dbReference type="GO" id="GO:0030170">
    <property type="term" value="F:pyridoxal phosphate binding"/>
    <property type="evidence" value="ECO:0007669"/>
    <property type="project" value="InterPro"/>
</dbReference>
<dbReference type="EC" id="2.6.1.9" evidence="3"/>
<name>A0A5P1FKR0_ASPOF</name>
<evidence type="ECO:0000259" key="8">
    <source>
        <dbReference type="Pfam" id="PF00155"/>
    </source>
</evidence>
<dbReference type="PANTHER" id="PTHR42885">
    <property type="entry name" value="HISTIDINOL-PHOSPHATE AMINOTRANSFERASE-RELATED"/>
    <property type="match status" value="1"/>
</dbReference>
<dbReference type="EMBL" id="CM007382">
    <property type="protein sequence ID" value="ONK77539.1"/>
    <property type="molecule type" value="Genomic_DNA"/>
</dbReference>
<keyword evidence="6" id="KW-0663">Pyridoxal phosphate</keyword>
<comment type="cofactor">
    <cofactor evidence="1">
        <name>pyridoxal 5'-phosphate</name>
        <dbReference type="ChEBI" id="CHEBI:597326"/>
    </cofactor>
</comment>
<dbReference type="InterPro" id="IPR015424">
    <property type="entry name" value="PyrdxlP-dep_Trfase"/>
</dbReference>
<dbReference type="AlphaFoldDB" id="A0A5P1FKR0"/>
<feature type="domain" description="Aminotransferase class I/classII large" evidence="8">
    <location>
        <begin position="10"/>
        <end position="111"/>
    </location>
</feature>
<sequence>MNVKDDHGSLSAIARCVLHLGDKIFDCPPTFTMYEFDEVMNGALVIKVPRLSDFSLDVSCVVEVVKLEKPKCIFLTSPNNPDGSTISDEDLLKIISAPVLVVLDEAYIEFFGIKSRMDWERSMTI</sequence>
<accession>A0A5P1FKR0</accession>
<dbReference type="Gramene" id="ONK77539">
    <property type="protein sequence ID" value="ONK77539"/>
    <property type="gene ID" value="A4U43_C02F7620"/>
</dbReference>
<evidence type="ECO:0000256" key="4">
    <source>
        <dbReference type="ARBA" id="ARBA00022576"/>
    </source>
</evidence>
<evidence type="ECO:0000256" key="5">
    <source>
        <dbReference type="ARBA" id="ARBA00022679"/>
    </source>
</evidence>
<evidence type="ECO:0000256" key="6">
    <source>
        <dbReference type="ARBA" id="ARBA00022898"/>
    </source>
</evidence>
<dbReference type="Pfam" id="PF00155">
    <property type="entry name" value="Aminotran_1_2"/>
    <property type="match status" value="1"/>
</dbReference>
<dbReference type="InterPro" id="IPR004839">
    <property type="entry name" value="Aminotransferase_I/II_large"/>
</dbReference>